<keyword evidence="1" id="KW-0472">Membrane</keyword>
<name>C2FUQ7_SPHSI</name>
<proteinExistence type="predicted"/>
<sequence length="85" mass="10137">MAVRLTFATFFILFWQYFQILLSLYLATTSQILPLTATIKSCIALQVKFKDKVDNQLCFYLKGIQRWKTVRTKRKLPKSTRPFWI</sequence>
<dbReference type="HOGENOM" id="CLU_2511004_0_0_10"/>
<dbReference type="EMBL" id="ACHB01000025">
    <property type="protein sequence ID" value="EEI93390.1"/>
    <property type="molecule type" value="Genomic_DNA"/>
</dbReference>
<feature type="transmembrane region" description="Helical" evidence="1">
    <location>
        <begin position="6"/>
        <end position="27"/>
    </location>
</feature>
<dbReference type="AlphaFoldDB" id="C2FUQ7"/>
<protein>
    <submittedName>
        <fullName evidence="2">Uncharacterized protein</fullName>
    </submittedName>
</protein>
<evidence type="ECO:0000313" key="2">
    <source>
        <dbReference type="EMBL" id="EEI93390.1"/>
    </source>
</evidence>
<evidence type="ECO:0000313" key="3">
    <source>
        <dbReference type="Proteomes" id="UP000006241"/>
    </source>
</evidence>
<accession>C2FUQ7</accession>
<reference evidence="2 3" key="1">
    <citation type="submission" date="2009-01" db="EMBL/GenBank/DDBJ databases">
        <authorList>
            <person name="Qin X."/>
            <person name="Bachman B."/>
            <person name="Battles P."/>
            <person name="Bell A."/>
            <person name="Bess C."/>
            <person name="Bickham C."/>
            <person name="Chaboub L."/>
            <person name="Chen D."/>
            <person name="Coyle M."/>
            <person name="Deiros D.R."/>
            <person name="Dinh H."/>
            <person name="Forbes L."/>
            <person name="Fowler G."/>
            <person name="Francisco L."/>
            <person name="Fu Q."/>
            <person name="Gubbala S."/>
            <person name="Hale W."/>
            <person name="Han Y."/>
            <person name="Hemphill L."/>
            <person name="Highlander S.K."/>
            <person name="Hirani K."/>
            <person name="Hogues M."/>
            <person name="Jackson L."/>
            <person name="Jakkamsetti A."/>
            <person name="Javaid M."/>
            <person name="Jiang H."/>
            <person name="Korchina V."/>
            <person name="Kovar C."/>
            <person name="Lara F."/>
            <person name="Lee S."/>
            <person name="Mata R."/>
            <person name="Mathew T."/>
            <person name="Moen C."/>
            <person name="Morales K."/>
            <person name="Munidasa M."/>
            <person name="Nazareth L."/>
            <person name="Ngo R."/>
            <person name="Nguyen L."/>
            <person name="Okwuonu G."/>
            <person name="Ongeri F."/>
            <person name="Patil S."/>
            <person name="Petrosino J."/>
            <person name="Pham C."/>
            <person name="Pham P."/>
            <person name="Pu L.-L."/>
            <person name="Puazo M."/>
            <person name="Raj R."/>
            <person name="Reid J."/>
            <person name="Rouhana J."/>
            <person name="Saada N."/>
            <person name="Shang Y."/>
            <person name="Simmons D."/>
            <person name="Thornton R."/>
            <person name="Warren J."/>
            <person name="Weissenberger G."/>
            <person name="Zhang J."/>
            <person name="Zhang L."/>
            <person name="Zhou C."/>
            <person name="Zhu D."/>
            <person name="Muzny D."/>
            <person name="Worley K."/>
            <person name="Gibbs R."/>
        </authorList>
    </citation>
    <scope>NUCLEOTIDE SEQUENCE [LARGE SCALE GENOMIC DNA]</scope>
    <source>
        <strain evidence="2 3">ATCC 33300</strain>
    </source>
</reference>
<evidence type="ECO:0000256" key="1">
    <source>
        <dbReference type="SAM" id="Phobius"/>
    </source>
</evidence>
<organism evidence="2 3">
    <name type="scientific">Sphingobacterium spiritivorum ATCC 33300</name>
    <dbReference type="NCBI Taxonomy" id="525372"/>
    <lineage>
        <taxon>Bacteria</taxon>
        <taxon>Pseudomonadati</taxon>
        <taxon>Bacteroidota</taxon>
        <taxon>Sphingobacteriia</taxon>
        <taxon>Sphingobacteriales</taxon>
        <taxon>Sphingobacteriaceae</taxon>
        <taxon>Sphingobacterium</taxon>
    </lineage>
</organism>
<gene>
    <name evidence="2" type="ORF">HMPREF0765_1063</name>
</gene>
<keyword evidence="1" id="KW-1133">Transmembrane helix</keyword>
<dbReference type="Proteomes" id="UP000006241">
    <property type="component" value="Unassembled WGS sequence"/>
</dbReference>
<keyword evidence="1" id="KW-0812">Transmembrane</keyword>
<comment type="caution">
    <text evidence="2">The sequence shown here is derived from an EMBL/GenBank/DDBJ whole genome shotgun (WGS) entry which is preliminary data.</text>
</comment>